<proteinExistence type="predicted"/>
<keyword evidence="2" id="KW-1185">Reference proteome</keyword>
<name>A0AAD4ZCK9_PRUDU</name>
<dbReference type="EMBL" id="JAJFAZ020000003">
    <property type="protein sequence ID" value="KAI5340731.1"/>
    <property type="molecule type" value="Genomic_DNA"/>
</dbReference>
<dbReference type="Proteomes" id="UP001054821">
    <property type="component" value="Chromosome 3"/>
</dbReference>
<reference evidence="1 2" key="1">
    <citation type="journal article" date="2022" name="G3 (Bethesda)">
        <title>Whole-genome sequence and methylome profiling of the almond [Prunus dulcis (Mill.) D.A. Webb] cultivar 'Nonpareil'.</title>
        <authorList>
            <person name="D'Amico-Willman K.M."/>
            <person name="Ouma W.Z."/>
            <person name="Meulia T."/>
            <person name="Sideli G.M."/>
            <person name="Gradziel T.M."/>
            <person name="Fresnedo-Ramirez J."/>
        </authorList>
    </citation>
    <scope>NUCLEOTIDE SEQUENCE [LARGE SCALE GENOMIC DNA]</scope>
    <source>
        <strain evidence="1">Clone GOH B32 T37-40</strain>
    </source>
</reference>
<accession>A0AAD4ZCK9</accession>
<gene>
    <name evidence="1" type="ORF">L3X38_020005</name>
</gene>
<evidence type="ECO:0000313" key="1">
    <source>
        <dbReference type="EMBL" id="KAI5340731.1"/>
    </source>
</evidence>
<organism evidence="1 2">
    <name type="scientific">Prunus dulcis</name>
    <name type="common">Almond</name>
    <name type="synonym">Amygdalus dulcis</name>
    <dbReference type="NCBI Taxonomy" id="3755"/>
    <lineage>
        <taxon>Eukaryota</taxon>
        <taxon>Viridiplantae</taxon>
        <taxon>Streptophyta</taxon>
        <taxon>Embryophyta</taxon>
        <taxon>Tracheophyta</taxon>
        <taxon>Spermatophyta</taxon>
        <taxon>Magnoliopsida</taxon>
        <taxon>eudicotyledons</taxon>
        <taxon>Gunneridae</taxon>
        <taxon>Pentapetalae</taxon>
        <taxon>rosids</taxon>
        <taxon>fabids</taxon>
        <taxon>Rosales</taxon>
        <taxon>Rosaceae</taxon>
        <taxon>Amygdaloideae</taxon>
        <taxon>Amygdaleae</taxon>
        <taxon>Prunus</taxon>
    </lineage>
</organism>
<protein>
    <submittedName>
        <fullName evidence="1">Uncharacterized protein</fullName>
    </submittedName>
</protein>
<dbReference type="AlphaFoldDB" id="A0AAD4ZCK9"/>
<evidence type="ECO:0000313" key="2">
    <source>
        <dbReference type="Proteomes" id="UP001054821"/>
    </source>
</evidence>
<sequence>MVKYVRDAILKPLQPPYVQIAMEVVEANLRPRLPDDDGQFRKLIDLICLSWDGDASVRPSFATITYSLKDLQNRIL</sequence>
<comment type="caution">
    <text evidence="1">The sequence shown here is derived from an EMBL/GenBank/DDBJ whole genome shotgun (WGS) entry which is preliminary data.</text>
</comment>